<dbReference type="InterPro" id="IPR029058">
    <property type="entry name" value="AB_hydrolase_fold"/>
</dbReference>
<dbReference type="Proteomes" id="UP001175228">
    <property type="component" value="Unassembled WGS sequence"/>
</dbReference>
<dbReference type="Gene3D" id="3.40.50.1820">
    <property type="entry name" value="alpha/beta hydrolase"/>
    <property type="match status" value="1"/>
</dbReference>
<evidence type="ECO:0000313" key="4">
    <source>
        <dbReference type="Proteomes" id="UP001175228"/>
    </source>
</evidence>
<name>A0AA39PET8_9AGAR</name>
<evidence type="ECO:0000256" key="1">
    <source>
        <dbReference type="ARBA" id="ARBA00022801"/>
    </source>
</evidence>
<accession>A0AA39PET8</accession>
<keyword evidence="4" id="KW-1185">Reference proteome</keyword>
<dbReference type="GO" id="GO:0016787">
    <property type="term" value="F:hydrolase activity"/>
    <property type="evidence" value="ECO:0007669"/>
    <property type="project" value="UniProtKB-KW"/>
</dbReference>
<dbReference type="InterPro" id="IPR050300">
    <property type="entry name" value="GDXG_lipolytic_enzyme"/>
</dbReference>
<dbReference type="PANTHER" id="PTHR48081">
    <property type="entry name" value="AB HYDROLASE SUPERFAMILY PROTEIN C4A8.06C"/>
    <property type="match status" value="1"/>
</dbReference>
<evidence type="ECO:0000259" key="2">
    <source>
        <dbReference type="Pfam" id="PF07859"/>
    </source>
</evidence>
<keyword evidence="1" id="KW-0378">Hydrolase</keyword>
<proteinExistence type="predicted"/>
<dbReference type="PANTHER" id="PTHR48081:SF31">
    <property type="entry name" value="STERYL ACETYL HYDROLASE MUG81-RELATED"/>
    <property type="match status" value="1"/>
</dbReference>
<dbReference type="Pfam" id="PF07859">
    <property type="entry name" value="Abhydrolase_3"/>
    <property type="match status" value="1"/>
</dbReference>
<feature type="domain" description="Alpha/beta hydrolase fold-3" evidence="2">
    <location>
        <begin position="30"/>
        <end position="114"/>
    </location>
</feature>
<comment type="caution">
    <text evidence="3">The sequence shown here is derived from an EMBL/GenBank/DDBJ whole genome shotgun (WGS) entry which is preliminary data.</text>
</comment>
<dbReference type="SUPFAM" id="SSF53474">
    <property type="entry name" value="alpha/beta-Hydrolases"/>
    <property type="match status" value="1"/>
</dbReference>
<organism evidence="3 4">
    <name type="scientific">Armillaria luteobubalina</name>
    <dbReference type="NCBI Taxonomy" id="153913"/>
    <lineage>
        <taxon>Eukaryota</taxon>
        <taxon>Fungi</taxon>
        <taxon>Dikarya</taxon>
        <taxon>Basidiomycota</taxon>
        <taxon>Agaricomycotina</taxon>
        <taxon>Agaricomycetes</taxon>
        <taxon>Agaricomycetidae</taxon>
        <taxon>Agaricales</taxon>
        <taxon>Marasmiineae</taxon>
        <taxon>Physalacriaceae</taxon>
        <taxon>Armillaria</taxon>
    </lineage>
</organism>
<reference evidence="3" key="1">
    <citation type="submission" date="2023-06" db="EMBL/GenBank/DDBJ databases">
        <authorList>
            <consortium name="Lawrence Berkeley National Laboratory"/>
            <person name="Ahrendt S."/>
            <person name="Sahu N."/>
            <person name="Indic B."/>
            <person name="Wong-Bajracharya J."/>
            <person name="Merenyi Z."/>
            <person name="Ke H.-M."/>
            <person name="Monk M."/>
            <person name="Kocsube S."/>
            <person name="Drula E."/>
            <person name="Lipzen A."/>
            <person name="Balint B."/>
            <person name="Henrissat B."/>
            <person name="Andreopoulos B."/>
            <person name="Martin F.M."/>
            <person name="Harder C.B."/>
            <person name="Rigling D."/>
            <person name="Ford K.L."/>
            <person name="Foster G.D."/>
            <person name="Pangilinan J."/>
            <person name="Papanicolaou A."/>
            <person name="Barry K."/>
            <person name="LaButti K."/>
            <person name="Viragh M."/>
            <person name="Koriabine M."/>
            <person name="Yan M."/>
            <person name="Riley R."/>
            <person name="Champramary S."/>
            <person name="Plett K.L."/>
            <person name="Tsai I.J."/>
            <person name="Slot J."/>
            <person name="Sipos G."/>
            <person name="Plett J."/>
            <person name="Nagy L.G."/>
            <person name="Grigoriev I.V."/>
        </authorList>
    </citation>
    <scope>NUCLEOTIDE SEQUENCE</scope>
    <source>
        <strain evidence="3">HWK02</strain>
    </source>
</reference>
<gene>
    <name evidence="3" type="ORF">EDD18DRAFT_1433054</name>
</gene>
<evidence type="ECO:0000313" key="3">
    <source>
        <dbReference type="EMBL" id="KAK0482928.1"/>
    </source>
</evidence>
<sequence>MMSYTGNAMTFCRYLQLELQQCNIHLGIAILTYKLLPNNPFPAELGEVQASISTLLRLGAKAQNITLASASAGGNLVLQLLAHVLHPLPSVSPIPEVRFRGVFLMSPWIFLQEDFNLPHHLLDAKHQCDTSRIPLNDIPPAHIPFVDHLEAPDDQFGGLSTLAERVSVMWDELECLRESQRRLCKEYIGPYYPWVEVYEQVSGIHCQPIWDSASMGKVGEPRIVEWFAHVYATDKEERN</sequence>
<dbReference type="AlphaFoldDB" id="A0AA39PET8"/>
<protein>
    <recommendedName>
        <fullName evidence="2">Alpha/beta hydrolase fold-3 domain-containing protein</fullName>
    </recommendedName>
</protein>
<dbReference type="EMBL" id="JAUEPU010000063">
    <property type="protein sequence ID" value="KAK0482928.1"/>
    <property type="molecule type" value="Genomic_DNA"/>
</dbReference>
<dbReference type="InterPro" id="IPR013094">
    <property type="entry name" value="AB_hydrolase_3"/>
</dbReference>